<evidence type="ECO:0000256" key="2">
    <source>
        <dbReference type="SAM" id="Phobius"/>
    </source>
</evidence>
<keyword evidence="2" id="KW-0472">Membrane</keyword>
<feature type="compositionally biased region" description="Low complexity" evidence="1">
    <location>
        <begin position="1052"/>
        <end position="1064"/>
    </location>
</feature>
<dbReference type="AlphaFoldDB" id="A0A848QRE0"/>
<proteinExistence type="predicted"/>
<keyword evidence="2" id="KW-1133">Transmembrane helix</keyword>
<keyword evidence="4" id="KW-1185">Reference proteome</keyword>
<evidence type="ECO:0000313" key="4">
    <source>
        <dbReference type="Proteomes" id="UP000561181"/>
    </source>
</evidence>
<protein>
    <submittedName>
        <fullName evidence="3">Exoprotein</fullName>
    </submittedName>
</protein>
<comment type="caution">
    <text evidence="3">The sequence shown here is derived from an EMBL/GenBank/DDBJ whole genome shotgun (WGS) entry which is preliminary data.</text>
</comment>
<dbReference type="RefSeq" id="WP_170011332.1">
    <property type="nucleotide sequence ID" value="NZ_JABCRE010000002.1"/>
</dbReference>
<dbReference type="EMBL" id="JABCRE010000002">
    <property type="protein sequence ID" value="NMW31668.1"/>
    <property type="molecule type" value="Genomic_DNA"/>
</dbReference>
<gene>
    <name evidence="3" type="ORF">HKD42_06310</name>
</gene>
<dbReference type="InterPro" id="IPR021730">
    <property type="entry name" value="YdbH"/>
</dbReference>
<sequence length="1085" mass="114502">MPASSDIDGDIATESVRPKKRKLLRRLAFLLLGFVIGAALLGWFTREDIARDLIGDELAKLDLPASYDVEQISADRQVLTNIVVGDPSDPDLTIEKVEVELVYGFGAPELGKIVLTKPRLYGTYSDGQMSFGSLDPVLFAESDAPPGLPDLDATVIDGRGLLDTDFGRIGWKVDGAGGLDDGFAGIAAVTAPEVQISGCSAGTATLYGQLSTADGALSLDGPVRLRELNCRDAGVRADTADASIDLTVDPTFAQVELAASLETGAFSVADALGDSIAGPVKLTASSETMTASFDLQAARLSVRQARIGSFAVDGTARLRDGYRSAEVEANLAAAAIDVGPAISGLLGGYSAPVAGTLLEPLLAKFDTAQRAQLRGASFTGLLNARNDQGGLSLVMPQGAVRNDRGGDVLSLSRIEYRQASGREARVSGNFRMGGGGLPAIAGRMEQHGSDSSIFRLKMQRYAAGENWIELPELLVEQSKGAVRFDGAILANGILPGGAARNLTVPLQGSWAYANGLSLWRSCTSVSFDSLSFASLDLASRGLTLCPPPGGAIVRQDAQGLRIAAGTSSLVLNGKLADTDIAMSSGPVGIAYPGIAKAKAVEVVLGPAAEANRFAVTDLTANFRDTISGSFTDADIQLFAVPLDISETAGEWAYADDVLTISDAAFTITDRNEFARFEPLSVQGGSLTLFDNMINADATLRHPASQREISRVDIRHDLGSAVGFANINVDRLQFDEGLQPDQLTDLALGVVANVSGAVAGKGRIDWNPEDVSSFGRFFSDALDFAAVFGPVKGARGEVEFTDLLSLTTAPNQQIFIASINPGIEARDGIIGFSLNDGQFLGVTGGSWPFMGGTLKLRPTQLNLAAAEERRYILEVDALDAALFVEDLELGNLSATGIFDGSLQIVFDELGFGKIESGVLQSRAPGGTVSYVGELTYEDLSPIANYAFKTLRSLDYETMQIGMEGALTGDIVTRVRFDGVKQGKGTEQNFITRQIADLPIRLNVNIRAPFYKLLGTYQSIYDPSTQRDPRDLGLVGPDGNPIAAPQEPAPADPSNPNIPSSPDIIDQTNAVRPSEPSIQTSDSEIMP</sequence>
<feature type="compositionally biased region" description="Polar residues" evidence="1">
    <location>
        <begin position="1065"/>
        <end position="1085"/>
    </location>
</feature>
<name>A0A848QRE0_9SPHN</name>
<evidence type="ECO:0000256" key="1">
    <source>
        <dbReference type="SAM" id="MobiDB-lite"/>
    </source>
</evidence>
<keyword evidence="2" id="KW-0812">Transmembrane</keyword>
<organism evidence="3 4">
    <name type="scientific">Pontixanthobacter rizhaonensis</name>
    <dbReference type="NCBI Taxonomy" id="2730337"/>
    <lineage>
        <taxon>Bacteria</taxon>
        <taxon>Pseudomonadati</taxon>
        <taxon>Pseudomonadota</taxon>
        <taxon>Alphaproteobacteria</taxon>
        <taxon>Sphingomonadales</taxon>
        <taxon>Erythrobacteraceae</taxon>
        <taxon>Pontixanthobacter</taxon>
    </lineage>
</organism>
<dbReference type="Proteomes" id="UP000561181">
    <property type="component" value="Unassembled WGS sequence"/>
</dbReference>
<reference evidence="3 4" key="1">
    <citation type="submission" date="2020-04" db="EMBL/GenBank/DDBJ databases">
        <authorList>
            <person name="Liu A."/>
        </authorList>
    </citation>
    <scope>NUCLEOTIDE SEQUENCE [LARGE SCALE GENOMIC DNA]</scope>
    <source>
        <strain evidence="3 4">RZ02</strain>
    </source>
</reference>
<evidence type="ECO:0000313" key="3">
    <source>
        <dbReference type="EMBL" id="NMW31668.1"/>
    </source>
</evidence>
<dbReference type="Pfam" id="PF11739">
    <property type="entry name" value="YdbH-like"/>
    <property type="match status" value="1"/>
</dbReference>
<accession>A0A848QRE0</accession>
<feature type="region of interest" description="Disordered" evidence="1">
    <location>
        <begin position="1020"/>
        <end position="1085"/>
    </location>
</feature>
<feature type="transmembrane region" description="Helical" evidence="2">
    <location>
        <begin position="27"/>
        <end position="44"/>
    </location>
</feature>